<accession>A0A2S6GMB7</accession>
<protein>
    <recommendedName>
        <fullName evidence="3">Helix-turn-helix protein</fullName>
    </recommendedName>
</protein>
<proteinExistence type="predicted"/>
<dbReference type="OrthoDB" id="3690688at2"/>
<name>A0A2S6GMB7_9PSEU</name>
<sequence>MTVPAPGCFADALRAAIQVRETTLERLAEQLRARGTPVSLATLSYWQTGRSRPERPRSLAALDHLEALLGLAPGSLRSLLEAPKPRGRAARRVPQPLAVSAPWSDMGEFRRLVAELDLSQDALLTRLSAHDHIEIGADRVKRVQRTRQVLRAERDGVDRIVVTSWAERRGGPPPSVTGLRNCTVGRVNIDRTGGQIAAELLFDHTLARRETIIVEHEYRIPQPSPIALGHQRVSRLPVRGYLLEVRFDPRALPRYCVQYSEIGGREQVRAVDLDSAHTAHAYATDLQGRYGLRWAWGR</sequence>
<dbReference type="Proteomes" id="UP000239203">
    <property type="component" value="Unassembled WGS sequence"/>
</dbReference>
<dbReference type="EMBL" id="PTIX01000010">
    <property type="protein sequence ID" value="PPK66320.1"/>
    <property type="molecule type" value="Genomic_DNA"/>
</dbReference>
<keyword evidence="2" id="KW-1185">Reference proteome</keyword>
<evidence type="ECO:0008006" key="3">
    <source>
        <dbReference type="Google" id="ProtNLM"/>
    </source>
</evidence>
<evidence type="ECO:0000313" key="2">
    <source>
        <dbReference type="Proteomes" id="UP000239203"/>
    </source>
</evidence>
<evidence type="ECO:0000313" key="1">
    <source>
        <dbReference type="EMBL" id="PPK66320.1"/>
    </source>
</evidence>
<reference evidence="1 2" key="1">
    <citation type="submission" date="2018-02" db="EMBL/GenBank/DDBJ databases">
        <title>Genomic Encyclopedia of Archaeal and Bacterial Type Strains, Phase II (KMG-II): from individual species to whole genera.</title>
        <authorList>
            <person name="Goeker M."/>
        </authorList>
    </citation>
    <scope>NUCLEOTIDE SEQUENCE [LARGE SCALE GENOMIC DNA]</scope>
    <source>
        <strain evidence="1 2">YU 961-1</strain>
    </source>
</reference>
<dbReference type="RefSeq" id="WP_104480318.1">
    <property type="nucleotide sequence ID" value="NZ_CP154825.1"/>
</dbReference>
<dbReference type="AlphaFoldDB" id="A0A2S6GMB7"/>
<gene>
    <name evidence="1" type="ORF">CLV40_11024</name>
</gene>
<comment type="caution">
    <text evidence="1">The sequence shown here is derived from an EMBL/GenBank/DDBJ whole genome shotgun (WGS) entry which is preliminary data.</text>
</comment>
<organism evidence="1 2">
    <name type="scientific">Actinokineospora auranticolor</name>
    <dbReference type="NCBI Taxonomy" id="155976"/>
    <lineage>
        <taxon>Bacteria</taxon>
        <taxon>Bacillati</taxon>
        <taxon>Actinomycetota</taxon>
        <taxon>Actinomycetes</taxon>
        <taxon>Pseudonocardiales</taxon>
        <taxon>Pseudonocardiaceae</taxon>
        <taxon>Actinokineospora</taxon>
    </lineage>
</organism>